<evidence type="ECO:0000313" key="1">
    <source>
        <dbReference type="EMBL" id="MVN88643.1"/>
    </source>
</evidence>
<keyword evidence="2" id="KW-1185">Reference proteome</keyword>
<dbReference type="RefSeq" id="WP_157460703.1">
    <property type="nucleotide sequence ID" value="NZ_WQLB01000031.1"/>
</dbReference>
<sequence>MIAPSTLPLINWRLTVRDWDGTFRHERSASHATAAQQVNIPADGLEASHNGYGDCLELTFQAIWPTLGAKGRDLLELDTQDTAGVWTRRWAGVVVKSGNAMVSWGHTNFKAAGLKKRCGEVRVPVDLAEGDVGAQARQAIQAVLDSGQLGQAILLDPALIPDVGVPLGKVEAKNRTLTAVLDYLSAQGGQAWGVNEHRFLFWRPLTTGTGDVLSLTETVTTPGRAVTATFEDADAEALVTRVLFNVGAWDDGTPITHEVQTEHEARYGVAWKEVPLDPSVPSWATVPFTLNLLRVAQPTAAQLALLTDRLTADASGTRAGWDAYTTSPGQETWVELVTQAPMQRLVIDAVWDVDQAQQAGCKLEIRVPGSALVQNAFGRYNGATGKATLQEMVETRGEPLPAGTAFRFYIPENTLLNLAELRPEVLDTGLLAQLATYHLILPSRDPASVRVPWPVTPRPTLSLRRLLGDVYEAPVEVVRLMIKLGEPGVSVVQTGQRESAESAATRFLARRALDEATLTAIRAAKAGP</sequence>
<reference evidence="1 2" key="1">
    <citation type="submission" date="2019-12" db="EMBL/GenBank/DDBJ databases">
        <title>Deinococcus sp. HMF7620 Genome sequencing and assembly.</title>
        <authorList>
            <person name="Kang H."/>
            <person name="Kim H."/>
            <person name="Joh K."/>
        </authorList>
    </citation>
    <scope>NUCLEOTIDE SEQUENCE [LARGE SCALE GENOMIC DNA]</scope>
    <source>
        <strain evidence="1 2">HMF7620</strain>
    </source>
</reference>
<comment type="caution">
    <text evidence="1">The sequence shown here is derived from an EMBL/GenBank/DDBJ whole genome shotgun (WGS) entry which is preliminary data.</text>
</comment>
<dbReference type="EMBL" id="WQLB01000031">
    <property type="protein sequence ID" value="MVN88643.1"/>
    <property type="molecule type" value="Genomic_DNA"/>
</dbReference>
<evidence type="ECO:0000313" key="2">
    <source>
        <dbReference type="Proteomes" id="UP000483286"/>
    </source>
</evidence>
<dbReference type="Proteomes" id="UP000483286">
    <property type="component" value="Unassembled WGS sequence"/>
</dbReference>
<proteinExistence type="predicted"/>
<accession>A0A7C9MAU5</accession>
<name>A0A7C9MAU5_9DEIO</name>
<protein>
    <submittedName>
        <fullName evidence="1">Uncharacterized protein</fullName>
    </submittedName>
</protein>
<dbReference type="AlphaFoldDB" id="A0A7C9MAU5"/>
<organism evidence="1 2">
    <name type="scientific">Deinococcus arboris</name>
    <dbReference type="NCBI Taxonomy" id="2682977"/>
    <lineage>
        <taxon>Bacteria</taxon>
        <taxon>Thermotogati</taxon>
        <taxon>Deinococcota</taxon>
        <taxon>Deinococci</taxon>
        <taxon>Deinococcales</taxon>
        <taxon>Deinococcaceae</taxon>
        <taxon>Deinococcus</taxon>
    </lineage>
</organism>
<gene>
    <name evidence="1" type="ORF">GO986_18055</name>
</gene>